<comment type="caution">
    <text evidence="2">The sequence shown here is derived from an EMBL/GenBank/DDBJ whole genome shotgun (WGS) entry which is preliminary data.</text>
</comment>
<protein>
    <submittedName>
        <fullName evidence="2">Uncharacterized protein</fullName>
    </submittedName>
</protein>
<dbReference type="Proteomes" id="UP001066276">
    <property type="component" value="Chromosome 11"/>
</dbReference>
<keyword evidence="3" id="KW-1185">Reference proteome</keyword>
<accession>A0AAV7LKI7</accession>
<proteinExistence type="predicted"/>
<dbReference type="AlphaFoldDB" id="A0AAV7LKI7"/>
<feature type="region of interest" description="Disordered" evidence="1">
    <location>
        <begin position="35"/>
        <end position="82"/>
    </location>
</feature>
<gene>
    <name evidence="2" type="ORF">NDU88_005228</name>
</gene>
<organism evidence="2 3">
    <name type="scientific">Pleurodeles waltl</name>
    <name type="common">Iberian ribbed newt</name>
    <dbReference type="NCBI Taxonomy" id="8319"/>
    <lineage>
        <taxon>Eukaryota</taxon>
        <taxon>Metazoa</taxon>
        <taxon>Chordata</taxon>
        <taxon>Craniata</taxon>
        <taxon>Vertebrata</taxon>
        <taxon>Euteleostomi</taxon>
        <taxon>Amphibia</taxon>
        <taxon>Batrachia</taxon>
        <taxon>Caudata</taxon>
        <taxon>Salamandroidea</taxon>
        <taxon>Salamandridae</taxon>
        <taxon>Pleurodelinae</taxon>
        <taxon>Pleurodeles</taxon>
    </lineage>
</organism>
<dbReference type="EMBL" id="JANPWB010000015">
    <property type="protein sequence ID" value="KAJ1092116.1"/>
    <property type="molecule type" value="Genomic_DNA"/>
</dbReference>
<feature type="compositionally biased region" description="Basic and acidic residues" evidence="1">
    <location>
        <begin position="69"/>
        <end position="81"/>
    </location>
</feature>
<evidence type="ECO:0000313" key="2">
    <source>
        <dbReference type="EMBL" id="KAJ1092116.1"/>
    </source>
</evidence>
<name>A0AAV7LKI7_PLEWA</name>
<reference evidence="2" key="1">
    <citation type="journal article" date="2022" name="bioRxiv">
        <title>Sequencing and chromosome-scale assembly of the giantPleurodeles waltlgenome.</title>
        <authorList>
            <person name="Brown T."/>
            <person name="Elewa A."/>
            <person name="Iarovenko S."/>
            <person name="Subramanian E."/>
            <person name="Araus A.J."/>
            <person name="Petzold A."/>
            <person name="Susuki M."/>
            <person name="Suzuki K.-i.T."/>
            <person name="Hayashi T."/>
            <person name="Toyoda A."/>
            <person name="Oliveira C."/>
            <person name="Osipova E."/>
            <person name="Leigh N.D."/>
            <person name="Simon A."/>
            <person name="Yun M.H."/>
        </authorList>
    </citation>
    <scope>NUCLEOTIDE SEQUENCE</scope>
    <source>
        <strain evidence="2">20211129_DDA</strain>
        <tissue evidence="2">Liver</tissue>
    </source>
</reference>
<evidence type="ECO:0000256" key="1">
    <source>
        <dbReference type="SAM" id="MobiDB-lite"/>
    </source>
</evidence>
<sequence length="143" mass="15606">MTCYPSTRGKELCCPGGLHVPGSCCWSAREESRTRAPKARRGIPQHREKNCAARGDFSSQDPAVGVRGRSPERERLKRDAVSRNAGKRTVLLGGLLVPGSCCWSVRVEPRTRAPTARCSILQRREKNCAARGDFSSQDPAVGV</sequence>
<evidence type="ECO:0000313" key="3">
    <source>
        <dbReference type="Proteomes" id="UP001066276"/>
    </source>
</evidence>
<feature type="compositionally biased region" description="Basic residues" evidence="1">
    <location>
        <begin position="35"/>
        <end position="44"/>
    </location>
</feature>